<dbReference type="PANTHER" id="PTHR43685:SF5">
    <property type="entry name" value="GLYCOSYLTRANSFERASE EPSE-RELATED"/>
    <property type="match status" value="1"/>
</dbReference>
<accession>A0ABY5MAD7</accession>
<sequence length="819" mass="89188">MTDDLQVLRDQLAYIDVDPYAVAAHALRYGTPGMLDLLALMATDGRDDFAAVLAACDRFVATGAQRLPDELAAAYLPRAVGALAQTLVGKRYWQGSYALSARMHRFAHALGTLDDQPTSFPRLLVQTNLAAGELAYLDQLMAAEPDLVDDHLRWIVDTDRLGPATTGEAFDAEAWSASFTKIFSAADAAPVHLRPGSGRPFDRLAVAAPPPEVTGQPLVSVIMSVYRPDASFEASVRSILAQTWTNLELLVVDDCSPAEFTATIEAAAGWDPRITVLRMPRNSGTYQVRNHAIARARGELVTFQDSDDWSHPERIARQVAALAGRPDAIASLSSWVRMTPELVLNRVGYQATRVNASSMMFRREPVVERLGGFDTVRKDADSEFRDRLVATYGEDALVVLPDVLAAAQLTADSLSRDDFSFGWWAPTREFYGASYAYWHERIAAGEASPRIDPDGPRPFPAPAGFIDREPRPVTYDVAYVSDWRVGIHRYDGAPRRVQALLDAGMTVAAGQAINLRHAYRTRREPVADLRRMRAERGLGWLVWSEPVHASLTMIDSPELLMFPRDAADVRVTTDRLVVAAATSPRTSEHGWTLYDPRAVERHGRELFGVDVEWLPAHEGVAADLRAAGATATILPPHGIAVAPPGPPRPATVHQPPVIGAARLEKVGKNRLPGAKLLQYLPIDGSYAVRVLDDHEVVPKLFRKNPMPASWTIVSGVPVEEFMAGLDICFGYAPEAWGDGPTWPMTCALAAGAVLVVDPRHREVFGTAAVLAGPEDARAAIDGLAARPAAYAAQRELGDAYVRSVLDPAVFVELVAGLRN</sequence>
<dbReference type="Proteomes" id="UP001316184">
    <property type="component" value="Chromosome"/>
</dbReference>
<dbReference type="PANTHER" id="PTHR43685">
    <property type="entry name" value="GLYCOSYLTRANSFERASE"/>
    <property type="match status" value="1"/>
</dbReference>
<evidence type="ECO:0000313" key="5">
    <source>
        <dbReference type="EMBL" id="UUP14094.1"/>
    </source>
</evidence>
<gene>
    <name evidence="5" type="ORF">NQV15_01940</name>
</gene>
<dbReference type="InterPro" id="IPR029044">
    <property type="entry name" value="Nucleotide-diphossugar_trans"/>
</dbReference>
<dbReference type="CDD" id="cd00761">
    <property type="entry name" value="Glyco_tranf_GTA_type"/>
    <property type="match status" value="1"/>
</dbReference>
<keyword evidence="3" id="KW-0808">Transferase</keyword>
<dbReference type="EMBL" id="CP102173">
    <property type="protein sequence ID" value="UUP14094.1"/>
    <property type="molecule type" value="Genomic_DNA"/>
</dbReference>
<evidence type="ECO:0000256" key="2">
    <source>
        <dbReference type="ARBA" id="ARBA00022676"/>
    </source>
</evidence>
<organism evidence="5 6">
    <name type="scientific">Aeromicrobium wangtongii</name>
    <dbReference type="NCBI Taxonomy" id="2969247"/>
    <lineage>
        <taxon>Bacteria</taxon>
        <taxon>Bacillati</taxon>
        <taxon>Actinomycetota</taxon>
        <taxon>Actinomycetes</taxon>
        <taxon>Propionibacteriales</taxon>
        <taxon>Nocardioidaceae</taxon>
        <taxon>Aeromicrobium</taxon>
    </lineage>
</organism>
<proteinExistence type="inferred from homology"/>
<dbReference type="InterPro" id="IPR001173">
    <property type="entry name" value="Glyco_trans_2-like"/>
</dbReference>
<evidence type="ECO:0000256" key="3">
    <source>
        <dbReference type="ARBA" id="ARBA00022679"/>
    </source>
</evidence>
<feature type="domain" description="Glycosyltransferase 2-like" evidence="4">
    <location>
        <begin position="220"/>
        <end position="332"/>
    </location>
</feature>
<evidence type="ECO:0000259" key="4">
    <source>
        <dbReference type="Pfam" id="PF00535"/>
    </source>
</evidence>
<dbReference type="Gene3D" id="3.90.550.10">
    <property type="entry name" value="Spore Coat Polysaccharide Biosynthesis Protein SpsA, Chain A"/>
    <property type="match status" value="1"/>
</dbReference>
<evidence type="ECO:0000256" key="1">
    <source>
        <dbReference type="ARBA" id="ARBA00006739"/>
    </source>
</evidence>
<evidence type="ECO:0000313" key="6">
    <source>
        <dbReference type="Proteomes" id="UP001316184"/>
    </source>
</evidence>
<comment type="similarity">
    <text evidence="1">Belongs to the glycosyltransferase 2 family.</text>
</comment>
<dbReference type="InterPro" id="IPR050834">
    <property type="entry name" value="Glycosyltransf_2"/>
</dbReference>
<protein>
    <submittedName>
        <fullName evidence="5">Glycosyltransferase family 2 protein</fullName>
    </submittedName>
</protein>
<keyword evidence="6" id="KW-1185">Reference proteome</keyword>
<name>A0ABY5MAD7_9ACTN</name>
<dbReference type="Pfam" id="PF00535">
    <property type="entry name" value="Glycos_transf_2"/>
    <property type="match status" value="1"/>
</dbReference>
<dbReference type="RefSeq" id="WP_232403370.1">
    <property type="nucleotide sequence ID" value="NZ_CP102173.1"/>
</dbReference>
<reference evidence="5 6" key="1">
    <citation type="submission" date="2022-08" db="EMBL/GenBank/DDBJ databases">
        <title>novel species in genus Aeromicrobium.</title>
        <authorList>
            <person name="Ye L."/>
        </authorList>
    </citation>
    <scope>NUCLEOTIDE SEQUENCE [LARGE SCALE GENOMIC DNA]</scope>
    <source>
        <strain evidence="6">zg-Y1379</strain>
    </source>
</reference>
<dbReference type="SUPFAM" id="SSF53448">
    <property type="entry name" value="Nucleotide-diphospho-sugar transferases"/>
    <property type="match status" value="1"/>
</dbReference>
<keyword evidence="2" id="KW-0328">Glycosyltransferase</keyword>